<comment type="subunit">
    <text evidence="11">Forms homooligomers. Interacts with MRS2.</text>
</comment>
<evidence type="ECO:0000256" key="5">
    <source>
        <dbReference type="ARBA" id="ARBA00022842"/>
    </source>
</evidence>
<sequence>MLLRNLSLKPRLQSFNSCCVQLSLLRFKQQNAFNDRVLANTLRSSKSQPDNEYVRCTTYDKDGNIVFFGKSFKKLEFMRKYDVAPRDLRKMIRSHTNHAPGVGGIHVDFVPLFLTRNNCIMLNLLNIRALIKCDSLVVFDYSLSSSARLRELYSHNSFLTDLSTRLKSTHPEAALLPYEFRALEAILVDVTSNLATEMNVHQTVVQNILASLEVSIERSKLRYLLIQLKKLGQFHQKVKLINDLLHDLLNSDEELNELYLTEIKQGLYRQSYNHQEVELLLESYYATIDEIIQTVENLTSQIKTSEELIRFVLDANRNELMLLGLKFSIGLLSMGITMYIAALYGMNLENFIEESDGGFEFIVVLGSISLLLLFIFCAKQLNKLQKVTMSGTNKRLAIKNGLREDH</sequence>
<comment type="function">
    <text evidence="10">Mitochondrial inner membrane magnesium transporter required for mitochondrial magnesium homeostasis. Modulates the conductance of the MRS2 channel. Involved in the splicing of mRNA group II introns in mitochondria by affecting mitochondrial magnesium concentrations, which are critical for group II intron splicing.</text>
</comment>
<dbReference type="Gene3D" id="1.20.58.340">
    <property type="entry name" value="Magnesium transport protein CorA, transmembrane region"/>
    <property type="match status" value="1"/>
</dbReference>
<evidence type="ECO:0000256" key="8">
    <source>
        <dbReference type="ARBA" id="ARBA00023065"/>
    </source>
</evidence>
<comment type="subcellular location">
    <subcellularLocation>
        <location evidence="1 12">Mitochondrion inner membrane</location>
        <topology evidence="1 12">Multi-pass membrane protein</topology>
    </subcellularLocation>
</comment>
<name>A0AAX4HGI7_9ASCO</name>
<dbReference type="Pfam" id="PF22099">
    <property type="entry name" value="MRS2-like"/>
    <property type="match status" value="1"/>
</dbReference>
<evidence type="ECO:0000256" key="10">
    <source>
        <dbReference type="ARBA" id="ARBA00037564"/>
    </source>
</evidence>
<evidence type="ECO:0000256" key="3">
    <source>
        <dbReference type="ARBA" id="ARBA00022448"/>
    </source>
</evidence>
<keyword evidence="14" id="KW-1185">Reference proteome</keyword>
<dbReference type="PANTHER" id="PTHR13890">
    <property type="entry name" value="RNA SPLICING PROTEIN MRS2, MITOCHONDRIAL"/>
    <property type="match status" value="1"/>
</dbReference>
<evidence type="ECO:0000256" key="2">
    <source>
        <dbReference type="ARBA" id="ARBA00009765"/>
    </source>
</evidence>
<dbReference type="AlphaFoldDB" id="A0AAX4HGI7"/>
<evidence type="ECO:0000256" key="11">
    <source>
        <dbReference type="ARBA" id="ARBA00038721"/>
    </source>
</evidence>
<feature type="transmembrane region" description="Helical" evidence="12">
    <location>
        <begin position="358"/>
        <end position="378"/>
    </location>
</feature>
<keyword evidence="8 12" id="KW-0406">Ion transport</keyword>
<dbReference type="GO" id="GO:0015095">
    <property type="term" value="F:magnesium ion transmembrane transporter activity"/>
    <property type="evidence" value="ECO:0007669"/>
    <property type="project" value="TreeGrafter"/>
</dbReference>
<reference evidence="13 14" key="1">
    <citation type="submission" date="2023-10" db="EMBL/GenBank/DDBJ databases">
        <title>Draft Genome Sequence of Candida saopaulonensis from a very Premature Infant with Sepsis.</title>
        <authorList>
            <person name="Ning Y."/>
            <person name="Dai R."/>
            <person name="Xiao M."/>
            <person name="Xu Y."/>
            <person name="Yan Q."/>
            <person name="Zhang L."/>
        </authorList>
    </citation>
    <scope>NUCLEOTIDE SEQUENCE [LARGE SCALE GENOMIC DNA]</scope>
    <source>
        <strain evidence="13 14">19XY460</strain>
    </source>
</reference>
<keyword evidence="9 12" id="KW-0472">Membrane</keyword>
<keyword evidence="3 12" id="KW-0813">Transport</keyword>
<evidence type="ECO:0000256" key="6">
    <source>
        <dbReference type="ARBA" id="ARBA00022946"/>
    </source>
</evidence>
<proteinExistence type="inferred from homology"/>
<dbReference type="RefSeq" id="XP_062879996.1">
    <property type="nucleotide sequence ID" value="XM_063023926.1"/>
</dbReference>
<evidence type="ECO:0000313" key="13">
    <source>
        <dbReference type="EMBL" id="WPK27618.1"/>
    </source>
</evidence>
<dbReference type="Gene3D" id="2.40.128.330">
    <property type="match status" value="1"/>
</dbReference>
<dbReference type="GO" id="GO:0005743">
    <property type="term" value="C:mitochondrial inner membrane"/>
    <property type="evidence" value="ECO:0007669"/>
    <property type="project" value="UniProtKB-SubCell"/>
</dbReference>
<evidence type="ECO:0000256" key="12">
    <source>
        <dbReference type="RuleBase" id="RU366042"/>
    </source>
</evidence>
<keyword evidence="12" id="KW-0999">Mitochondrion inner membrane</keyword>
<comment type="similarity">
    <text evidence="2 12">Belongs to the CorA metal ion transporter (MIT) (TC 1.A.35) family.</text>
</comment>
<organism evidence="13 14">
    <name type="scientific">Australozyma saopauloensis</name>
    <dbReference type="NCBI Taxonomy" id="291208"/>
    <lineage>
        <taxon>Eukaryota</taxon>
        <taxon>Fungi</taxon>
        <taxon>Dikarya</taxon>
        <taxon>Ascomycota</taxon>
        <taxon>Saccharomycotina</taxon>
        <taxon>Pichiomycetes</taxon>
        <taxon>Metschnikowiaceae</taxon>
        <taxon>Australozyma</taxon>
    </lineage>
</organism>
<keyword evidence="12" id="KW-0496">Mitochondrion</keyword>
<keyword evidence="7 12" id="KW-1133">Transmembrane helix</keyword>
<evidence type="ECO:0000313" key="14">
    <source>
        <dbReference type="Proteomes" id="UP001338582"/>
    </source>
</evidence>
<gene>
    <name evidence="13" type="ORF">PUMCH_005014</name>
</gene>
<keyword evidence="4 12" id="KW-0812">Transmembrane</keyword>
<protein>
    <recommendedName>
        <fullName evidence="12">Magnesium transporter</fullName>
    </recommendedName>
</protein>
<feature type="transmembrane region" description="Helical" evidence="12">
    <location>
        <begin position="320"/>
        <end position="346"/>
    </location>
</feature>
<evidence type="ECO:0000256" key="1">
    <source>
        <dbReference type="ARBA" id="ARBA00004448"/>
    </source>
</evidence>
<keyword evidence="6" id="KW-0809">Transit peptide</keyword>
<evidence type="ECO:0000256" key="7">
    <source>
        <dbReference type="ARBA" id="ARBA00022989"/>
    </source>
</evidence>
<dbReference type="Proteomes" id="UP001338582">
    <property type="component" value="Chromosome 7"/>
</dbReference>
<dbReference type="CDD" id="cd12823">
    <property type="entry name" value="Mrs2_Mfm1p-like"/>
    <property type="match status" value="1"/>
</dbReference>
<dbReference type="EMBL" id="CP138900">
    <property type="protein sequence ID" value="WPK27618.1"/>
    <property type="molecule type" value="Genomic_DNA"/>
</dbReference>
<evidence type="ECO:0000256" key="4">
    <source>
        <dbReference type="ARBA" id="ARBA00022692"/>
    </source>
</evidence>
<dbReference type="PANTHER" id="PTHR13890:SF0">
    <property type="entry name" value="MAGNESIUM TRANSPORTER MRS2 HOMOLOG, MITOCHONDRIAL"/>
    <property type="match status" value="1"/>
</dbReference>
<dbReference type="GeneID" id="88176074"/>
<keyword evidence="5 12" id="KW-0460">Magnesium</keyword>
<dbReference type="KEGG" id="asau:88176074"/>
<evidence type="ECO:0000256" key="9">
    <source>
        <dbReference type="ARBA" id="ARBA00023136"/>
    </source>
</evidence>
<dbReference type="GO" id="GO:0045016">
    <property type="term" value="P:mitochondrial magnesium ion transmembrane transport"/>
    <property type="evidence" value="ECO:0007669"/>
    <property type="project" value="TreeGrafter"/>
</dbReference>
<accession>A0AAX4HGI7</accession>
<dbReference type="InterPro" id="IPR039204">
    <property type="entry name" value="MRS2-like"/>
</dbReference>